<keyword evidence="1" id="KW-0732">Signal</keyword>
<evidence type="ECO:0000256" key="1">
    <source>
        <dbReference type="SAM" id="SignalP"/>
    </source>
</evidence>
<dbReference type="GeneID" id="29857027"/>
<dbReference type="HOGENOM" id="CLU_1745693_0_0_6"/>
<organism evidence="2 3">
    <name type="scientific">Acinetobacter beijerinckii CIP 110307</name>
    <dbReference type="NCBI Taxonomy" id="1217648"/>
    <lineage>
        <taxon>Bacteria</taxon>
        <taxon>Pseudomonadati</taxon>
        <taxon>Pseudomonadota</taxon>
        <taxon>Gammaproteobacteria</taxon>
        <taxon>Moraxellales</taxon>
        <taxon>Moraxellaceae</taxon>
        <taxon>Acinetobacter</taxon>
    </lineage>
</organism>
<sequence>MNKKIIFLLCLIFISTLLACSDKNQDKSQVGLNSEQNVMRIEDREKPLLAISEPTVTNNKEFESNDSPQISCSDKNITEWYGFDETTDEPKCKTVQSFKLTSYKCEISKDAFGTDEDAVLLENESQRIFIYSDQKVCNEVLEIRNSNAP</sequence>
<dbReference type="PATRIC" id="fig|1217648.3.peg.1652"/>
<evidence type="ECO:0000313" key="2">
    <source>
        <dbReference type="EMBL" id="ENW07216.1"/>
    </source>
</evidence>
<dbReference type="RefSeq" id="WP_005060249.1">
    <property type="nucleotide sequence ID" value="NZ_KB849765.1"/>
</dbReference>
<feature type="chain" id="PRO_5004143582" description="Ig-like domain-containing protein" evidence="1">
    <location>
        <begin position="20"/>
        <end position="149"/>
    </location>
</feature>
<keyword evidence="3" id="KW-1185">Reference proteome</keyword>
<protein>
    <recommendedName>
        <fullName evidence="4">Ig-like domain-containing protein</fullName>
    </recommendedName>
</protein>
<name>N9FQJ5_9GAMM</name>
<evidence type="ECO:0008006" key="4">
    <source>
        <dbReference type="Google" id="ProtNLM"/>
    </source>
</evidence>
<dbReference type="Proteomes" id="UP000017670">
    <property type="component" value="Unassembled WGS sequence"/>
</dbReference>
<gene>
    <name evidence="2" type="ORF">F933_01684</name>
</gene>
<proteinExistence type="predicted"/>
<dbReference type="EMBL" id="APQL01000005">
    <property type="protein sequence ID" value="ENW07216.1"/>
    <property type="molecule type" value="Genomic_DNA"/>
</dbReference>
<dbReference type="AlphaFoldDB" id="N9FQJ5"/>
<feature type="signal peptide" evidence="1">
    <location>
        <begin position="1"/>
        <end position="19"/>
    </location>
</feature>
<dbReference type="PROSITE" id="PS51257">
    <property type="entry name" value="PROKAR_LIPOPROTEIN"/>
    <property type="match status" value="1"/>
</dbReference>
<reference evidence="2 3" key="1">
    <citation type="submission" date="2013-02" db="EMBL/GenBank/DDBJ databases">
        <title>The Genome Sequence of Acinetobacter beijerinckii CIP 110307.</title>
        <authorList>
            <consortium name="The Broad Institute Genome Sequencing Platform"/>
            <consortium name="The Broad Institute Genome Sequencing Center for Infectious Disease"/>
            <person name="Cerqueira G."/>
            <person name="Feldgarden M."/>
            <person name="Courvalin P."/>
            <person name="Perichon B."/>
            <person name="Grillot-Courvalin C."/>
            <person name="Clermont D."/>
            <person name="Rocha E."/>
            <person name="Yoon E.-J."/>
            <person name="Nemec A."/>
            <person name="Walker B."/>
            <person name="Young S.K."/>
            <person name="Zeng Q."/>
            <person name="Gargeya S."/>
            <person name="Fitzgerald M."/>
            <person name="Haas B."/>
            <person name="Abouelleil A."/>
            <person name="Alvarado L."/>
            <person name="Arachchi H.M."/>
            <person name="Berlin A.M."/>
            <person name="Chapman S.B."/>
            <person name="Dewar J."/>
            <person name="Goldberg J."/>
            <person name="Griggs A."/>
            <person name="Gujja S."/>
            <person name="Hansen M."/>
            <person name="Howarth C."/>
            <person name="Imamovic A."/>
            <person name="Larimer J."/>
            <person name="McCowan C."/>
            <person name="Murphy C."/>
            <person name="Neiman D."/>
            <person name="Pearson M."/>
            <person name="Priest M."/>
            <person name="Roberts A."/>
            <person name="Saif S."/>
            <person name="Shea T."/>
            <person name="Sisk P."/>
            <person name="Sykes S."/>
            <person name="Wortman J."/>
            <person name="Nusbaum C."/>
            <person name="Birren B."/>
        </authorList>
    </citation>
    <scope>NUCLEOTIDE SEQUENCE [LARGE SCALE GENOMIC DNA]</scope>
    <source>
        <strain evidence="2 3">CIP 110307</strain>
    </source>
</reference>
<comment type="caution">
    <text evidence="2">The sequence shown here is derived from an EMBL/GenBank/DDBJ whole genome shotgun (WGS) entry which is preliminary data.</text>
</comment>
<dbReference type="eggNOG" id="ENOG5031RKQ">
    <property type="taxonomic scope" value="Bacteria"/>
</dbReference>
<evidence type="ECO:0000313" key="3">
    <source>
        <dbReference type="Proteomes" id="UP000017670"/>
    </source>
</evidence>
<accession>N9FQJ5</accession>